<accession>A0ABU1TXY2</accession>
<evidence type="ECO:0000313" key="3">
    <source>
        <dbReference type="Proteomes" id="UP001258181"/>
    </source>
</evidence>
<protein>
    <recommendedName>
        <fullName evidence="1">UPF0180 protein J2X07_001049</fullName>
    </recommendedName>
</protein>
<evidence type="ECO:0000256" key="1">
    <source>
        <dbReference type="HAMAP-Rule" id="MF_00506"/>
    </source>
</evidence>
<dbReference type="EMBL" id="JAVDWA010000001">
    <property type="protein sequence ID" value="MDR7072074.1"/>
    <property type="molecule type" value="Genomic_DNA"/>
</dbReference>
<comment type="similarity">
    <text evidence="1">Belongs to the UPF0180 family.</text>
</comment>
<sequence>MGKRIGVEQSLTNVSDALRAKGYDVVELQQEQDANGCDCCVITGQDQNVMGIQNAAIQGSVLNAHGMSAEEVCQAVESRLQS</sequence>
<dbReference type="RefSeq" id="WP_310257235.1">
    <property type="nucleotide sequence ID" value="NZ_JAVDWA010000001.1"/>
</dbReference>
<proteinExistence type="inferred from homology"/>
<reference evidence="2 3" key="1">
    <citation type="submission" date="2023-07" db="EMBL/GenBank/DDBJ databases">
        <title>Sorghum-associated microbial communities from plants grown in Nebraska, USA.</title>
        <authorList>
            <person name="Schachtman D."/>
        </authorList>
    </citation>
    <scope>NUCLEOTIDE SEQUENCE [LARGE SCALE GENOMIC DNA]</scope>
    <source>
        <strain evidence="2 3">BE211</strain>
    </source>
</reference>
<evidence type="ECO:0000313" key="2">
    <source>
        <dbReference type="EMBL" id="MDR7072074.1"/>
    </source>
</evidence>
<name>A0ABU1TXY2_9BACL</name>
<keyword evidence="3" id="KW-1185">Reference proteome</keyword>
<dbReference type="InterPro" id="IPR005370">
    <property type="entry name" value="UPF0180"/>
</dbReference>
<organism evidence="2 3">
    <name type="scientific">Fictibacillus barbaricus</name>
    <dbReference type="NCBI Taxonomy" id="182136"/>
    <lineage>
        <taxon>Bacteria</taxon>
        <taxon>Bacillati</taxon>
        <taxon>Bacillota</taxon>
        <taxon>Bacilli</taxon>
        <taxon>Bacillales</taxon>
        <taxon>Fictibacillaceae</taxon>
        <taxon>Fictibacillus</taxon>
    </lineage>
</organism>
<dbReference type="Proteomes" id="UP001258181">
    <property type="component" value="Unassembled WGS sequence"/>
</dbReference>
<comment type="caution">
    <text evidence="2">The sequence shown here is derived from an EMBL/GenBank/DDBJ whole genome shotgun (WGS) entry which is preliminary data.</text>
</comment>
<dbReference type="Pfam" id="PF03698">
    <property type="entry name" value="UPF0180"/>
    <property type="match status" value="1"/>
</dbReference>
<gene>
    <name evidence="2" type="ORF">J2X07_001049</name>
</gene>
<dbReference type="HAMAP" id="MF_00506">
    <property type="entry name" value="UPF0180"/>
    <property type="match status" value="1"/>
</dbReference>
<dbReference type="NCBIfam" id="NF002845">
    <property type="entry name" value="PRK03094.1"/>
    <property type="match status" value="1"/>
</dbReference>